<accession>A0A935W3N4</accession>
<evidence type="ECO:0000313" key="2">
    <source>
        <dbReference type="EMBL" id="MBK7954267.1"/>
    </source>
</evidence>
<sequence>MGAMVAALGLVAAPVSAFQSVPAEAMFDGQWHFSVTPYAWLPTIYTSATFGPMQINTHETVMDYWSHLSFAFFIAAEARKGDWSAFADYNYVKFSGANSGLKPIDRPGLPRALPYDSSTDLKSNILTLAGAYTVLRQGASHLDVVAGARYLNMDLNFNYSVFPVPAEVDFSRRLNKWDGIVGIKGQIDLSDDRRWFMPYYADIGSGSNNWTWMAMLGTGYRFDLCDVTLGVRSLSYNFDGRFGVDMRYTGFALGADFKF</sequence>
<dbReference type="Proteomes" id="UP000706151">
    <property type="component" value="Unassembled WGS sequence"/>
</dbReference>
<evidence type="ECO:0008006" key="4">
    <source>
        <dbReference type="Google" id="ProtNLM"/>
    </source>
</evidence>
<comment type="caution">
    <text evidence="2">The sequence shown here is derived from an EMBL/GenBank/DDBJ whole genome shotgun (WGS) entry which is preliminary data.</text>
</comment>
<feature type="chain" id="PRO_5036691387" description="Outer membrane beta-barrel protein" evidence="1">
    <location>
        <begin position="18"/>
        <end position="259"/>
    </location>
</feature>
<organism evidence="2 3">
    <name type="scientific">Candidatus Accumulibacter affinis</name>
    <dbReference type="NCBI Taxonomy" id="2954384"/>
    <lineage>
        <taxon>Bacteria</taxon>
        <taxon>Pseudomonadati</taxon>
        <taxon>Pseudomonadota</taxon>
        <taxon>Betaproteobacteria</taxon>
        <taxon>Candidatus Accumulibacter</taxon>
    </lineage>
</organism>
<gene>
    <name evidence="2" type="ORF">IPK02_10070</name>
</gene>
<dbReference type="EMBL" id="JADJOT010000008">
    <property type="protein sequence ID" value="MBK7954267.1"/>
    <property type="molecule type" value="Genomic_DNA"/>
</dbReference>
<feature type="signal peptide" evidence="1">
    <location>
        <begin position="1"/>
        <end position="17"/>
    </location>
</feature>
<dbReference type="AlphaFoldDB" id="A0A935W3N4"/>
<keyword evidence="1" id="KW-0732">Signal</keyword>
<evidence type="ECO:0000313" key="3">
    <source>
        <dbReference type="Proteomes" id="UP000706151"/>
    </source>
</evidence>
<protein>
    <recommendedName>
        <fullName evidence="4">Outer membrane beta-barrel protein</fullName>
    </recommendedName>
</protein>
<name>A0A935W3N4_9PROT</name>
<evidence type="ECO:0000256" key="1">
    <source>
        <dbReference type="SAM" id="SignalP"/>
    </source>
</evidence>
<reference evidence="2 3" key="1">
    <citation type="submission" date="2020-10" db="EMBL/GenBank/DDBJ databases">
        <title>Connecting structure to function with the recovery of over 1000 high-quality activated sludge metagenome-assembled genomes encoding full-length rRNA genes using long-read sequencing.</title>
        <authorList>
            <person name="Singleton C.M."/>
            <person name="Petriglieri F."/>
            <person name="Kristensen J.M."/>
            <person name="Kirkegaard R.H."/>
            <person name="Michaelsen T.Y."/>
            <person name="Andersen M.H."/>
            <person name="Karst S.M."/>
            <person name="Dueholm M.S."/>
            <person name="Nielsen P.H."/>
            <person name="Albertsen M."/>
        </authorList>
    </citation>
    <scope>NUCLEOTIDE SEQUENCE [LARGE SCALE GENOMIC DNA]</scope>
    <source>
        <strain evidence="2">Fred_18-Q3-R57-64_BAT3C.720</strain>
    </source>
</reference>
<proteinExistence type="predicted"/>